<dbReference type="AlphaFoldDB" id="A0A3P5YFF9"/>
<proteinExistence type="predicted"/>
<sequence>MSYRRQNANSSPHGDINLPTETALRNGANFKWTPSSLYRLLELYVQAVKMNNYRIRDPTPFAKQFMVEKFNEEFG</sequence>
<organism evidence="1">
    <name type="scientific">Brassica campestris</name>
    <name type="common">Field mustard</name>
    <dbReference type="NCBI Taxonomy" id="3711"/>
    <lineage>
        <taxon>Eukaryota</taxon>
        <taxon>Viridiplantae</taxon>
        <taxon>Streptophyta</taxon>
        <taxon>Embryophyta</taxon>
        <taxon>Tracheophyta</taxon>
        <taxon>Spermatophyta</taxon>
        <taxon>Magnoliopsida</taxon>
        <taxon>eudicotyledons</taxon>
        <taxon>Gunneridae</taxon>
        <taxon>Pentapetalae</taxon>
        <taxon>rosids</taxon>
        <taxon>malvids</taxon>
        <taxon>Brassicales</taxon>
        <taxon>Brassicaceae</taxon>
        <taxon>Brassiceae</taxon>
        <taxon>Brassica</taxon>
    </lineage>
</organism>
<reference evidence="1" key="1">
    <citation type="submission" date="2018-11" db="EMBL/GenBank/DDBJ databases">
        <authorList>
            <consortium name="Genoscope - CEA"/>
            <person name="William W."/>
        </authorList>
    </citation>
    <scope>NUCLEOTIDE SEQUENCE</scope>
</reference>
<protein>
    <submittedName>
        <fullName evidence="1">Uncharacterized protein</fullName>
    </submittedName>
</protein>
<gene>
    <name evidence="1" type="ORF">BRAA09T39106Z</name>
</gene>
<name>A0A3P5YFF9_BRACM</name>
<evidence type="ECO:0000313" key="1">
    <source>
        <dbReference type="EMBL" id="VDC61495.1"/>
    </source>
</evidence>
<accession>A0A3P5YFF9</accession>
<dbReference type="EMBL" id="LR031568">
    <property type="protein sequence ID" value="VDC61495.1"/>
    <property type="molecule type" value="Genomic_DNA"/>
</dbReference>